<dbReference type="OrthoDB" id="908807at2759"/>
<evidence type="ECO:0000313" key="1">
    <source>
        <dbReference type="EMBL" id="KAF6146959.1"/>
    </source>
</evidence>
<accession>A0A7J7LWJ4</accession>
<name>A0A7J7LWJ4_9MAGN</name>
<gene>
    <name evidence="1" type="ORF">GIB67_036678</name>
</gene>
<comment type="caution">
    <text evidence="1">The sequence shown here is derived from an EMBL/GenBank/DDBJ whole genome shotgun (WGS) entry which is preliminary data.</text>
</comment>
<keyword evidence="2" id="KW-1185">Reference proteome</keyword>
<protein>
    <submittedName>
        <fullName evidence="1">Uncharacterized protein</fullName>
    </submittedName>
</protein>
<reference evidence="1 2" key="1">
    <citation type="journal article" date="2020" name="IScience">
        <title>Genome Sequencing of the Endangered Kingdonia uniflora (Circaeasteraceae, Ranunculales) Reveals Potential Mechanisms of Evolutionary Specialization.</title>
        <authorList>
            <person name="Sun Y."/>
            <person name="Deng T."/>
            <person name="Zhang A."/>
            <person name="Moore M.J."/>
            <person name="Landis J.B."/>
            <person name="Lin N."/>
            <person name="Zhang H."/>
            <person name="Zhang X."/>
            <person name="Huang J."/>
            <person name="Zhang X."/>
            <person name="Sun H."/>
            <person name="Wang H."/>
        </authorList>
    </citation>
    <scope>NUCLEOTIDE SEQUENCE [LARGE SCALE GENOMIC DNA]</scope>
    <source>
        <strain evidence="1">TB1705</strain>
        <tissue evidence="1">Leaf</tissue>
    </source>
</reference>
<dbReference type="Proteomes" id="UP000541444">
    <property type="component" value="Unassembled WGS sequence"/>
</dbReference>
<sequence>MRQLHLLLKKDLPKDLWEDEEGDEDDVKESRKDDDELTILVRIEYWGNGHTLEVSCNFNGWHHPIEMEPNSSSTMGSTESRYRETYGLRLEYTSLGNKDCGRGMQSYIPMTILSSKLASMTTTKTGYSHRKKLETDGYEGTTWQIIFKLDKMNKKGTYKQLSYELCLHLSLLLNCRFE</sequence>
<proteinExistence type="predicted"/>
<organism evidence="1 2">
    <name type="scientific">Kingdonia uniflora</name>
    <dbReference type="NCBI Taxonomy" id="39325"/>
    <lineage>
        <taxon>Eukaryota</taxon>
        <taxon>Viridiplantae</taxon>
        <taxon>Streptophyta</taxon>
        <taxon>Embryophyta</taxon>
        <taxon>Tracheophyta</taxon>
        <taxon>Spermatophyta</taxon>
        <taxon>Magnoliopsida</taxon>
        <taxon>Ranunculales</taxon>
        <taxon>Circaeasteraceae</taxon>
        <taxon>Kingdonia</taxon>
    </lineage>
</organism>
<dbReference type="EMBL" id="JACGCM010001948">
    <property type="protein sequence ID" value="KAF6146959.1"/>
    <property type="molecule type" value="Genomic_DNA"/>
</dbReference>
<dbReference type="AlphaFoldDB" id="A0A7J7LWJ4"/>
<evidence type="ECO:0000313" key="2">
    <source>
        <dbReference type="Proteomes" id="UP000541444"/>
    </source>
</evidence>